<evidence type="ECO:0000313" key="3">
    <source>
        <dbReference type="Proteomes" id="UP000051913"/>
    </source>
</evidence>
<dbReference type="STRING" id="1518501.CQ10_01685"/>
<feature type="domain" description="AB hydrolase-1" evidence="1">
    <location>
        <begin position="29"/>
        <end position="290"/>
    </location>
</feature>
<name>A0A0R3LPP5_9BRAD</name>
<dbReference type="PANTHER" id="PTHR43798:SF33">
    <property type="entry name" value="HYDROLASE, PUTATIVE (AFU_ORTHOLOGUE AFUA_2G14860)-RELATED"/>
    <property type="match status" value="1"/>
</dbReference>
<accession>A0A0R3LPP5</accession>
<dbReference type="Gene3D" id="3.40.50.1820">
    <property type="entry name" value="alpha/beta hydrolase"/>
    <property type="match status" value="1"/>
</dbReference>
<dbReference type="InterPro" id="IPR050266">
    <property type="entry name" value="AB_hydrolase_sf"/>
</dbReference>
<dbReference type="EMBL" id="LLXX01000059">
    <property type="protein sequence ID" value="KRR09873.1"/>
    <property type="molecule type" value="Genomic_DNA"/>
</dbReference>
<dbReference type="AlphaFoldDB" id="A0A0R3LPP5"/>
<evidence type="ECO:0000259" key="1">
    <source>
        <dbReference type="Pfam" id="PF00561"/>
    </source>
</evidence>
<gene>
    <name evidence="2" type="ORF">CP49_29110</name>
</gene>
<dbReference type="InterPro" id="IPR000073">
    <property type="entry name" value="AB_hydrolase_1"/>
</dbReference>
<dbReference type="InterPro" id="IPR029058">
    <property type="entry name" value="AB_hydrolase_fold"/>
</dbReference>
<organism evidence="2 3">
    <name type="scientific">Bradyrhizobium valentinum</name>
    <dbReference type="NCBI Taxonomy" id="1518501"/>
    <lineage>
        <taxon>Bacteria</taxon>
        <taxon>Pseudomonadati</taxon>
        <taxon>Pseudomonadota</taxon>
        <taxon>Alphaproteobacteria</taxon>
        <taxon>Hyphomicrobiales</taxon>
        <taxon>Nitrobacteraceae</taxon>
        <taxon>Bradyrhizobium</taxon>
    </lineage>
</organism>
<sequence length="310" mass="34034">MIDAVDPGIKLYVRNKRPEGMTQFTAQKTLLFVHGATSPGEATFDFPLEGLSWMEHIAQRGWDVYLVDVRGYGRSTRPPEMDQPAASNPPIVTTDVAVRDVGSAIAFIMQRRGVSKLSLVGWSWGAVIAGAYTADHNDKVDNLVLYAPVWLQAPPPAQTAPPPLGAYVAAPPTRERLQAGAPDDRKRDLIPEFEAWAAAAIASDPVGSKQTPPVLRSPAGVFQDNRNYWQAGKPYYDPAQIKVPTLVIVAEWDGLAPPEGAQAVFRKLPSGPDKRLVMLGEGTHLLMLEKNRIQLFHEVQLFLDRARLTN</sequence>
<reference evidence="2 3" key="1">
    <citation type="submission" date="2014-03" db="EMBL/GenBank/DDBJ databases">
        <title>Bradyrhizobium valentinum sp. nov., isolated from effective nodules of Lupinus mariae-josephae, a lupine endemic of basic-lime soils in Eastern Spain.</title>
        <authorList>
            <person name="Duran D."/>
            <person name="Rey L."/>
            <person name="Navarro A."/>
            <person name="Busquets A."/>
            <person name="Imperial J."/>
            <person name="Ruiz-Argueso T."/>
        </authorList>
    </citation>
    <scope>NUCLEOTIDE SEQUENCE [LARGE SCALE GENOMIC DNA]</scope>
    <source>
        <strain evidence="2 3">LmjM3</strain>
    </source>
</reference>
<evidence type="ECO:0000313" key="2">
    <source>
        <dbReference type="EMBL" id="KRR09873.1"/>
    </source>
</evidence>
<dbReference type="PANTHER" id="PTHR43798">
    <property type="entry name" value="MONOACYLGLYCEROL LIPASE"/>
    <property type="match status" value="1"/>
</dbReference>
<protein>
    <recommendedName>
        <fullName evidence="1">AB hydrolase-1 domain-containing protein</fullName>
    </recommendedName>
</protein>
<dbReference type="SUPFAM" id="SSF53474">
    <property type="entry name" value="alpha/beta-Hydrolases"/>
    <property type="match status" value="1"/>
</dbReference>
<comment type="caution">
    <text evidence="2">The sequence shown here is derived from an EMBL/GenBank/DDBJ whole genome shotgun (WGS) entry which is preliminary data.</text>
</comment>
<dbReference type="Pfam" id="PF00561">
    <property type="entry name" value="Abhydrolase_1"/>
    <property type="match status" value="1"/>
</dbReference>
<dbReference type="Proteomes" id="UP000051913">
    <property type="component" value="Unassembled WGS sequence"/>
</dbReference>
<dbReference type="GO" id="GO:0016020">
    <property type="term" value="C:membrane"/>
    <property type="evidence" value="ECO:0007669"/>
    <property type="project" value="TreeGrafter"/>
</dbReference>
<proteinExistence type="predicted"/>
<keyword evidence="3" id="KW-1185">Reference proteome</keyword>